<dbReference type="RefSeq" id="WP_266345350.1">
    <property type="nucleotide sequence ID" value="NZ_JAPKNH010000008.1"/>
</dbReference>
<dbReference type="InterPro" id="IPR009057">
    <property type="entry name" value="Homeodomain-like_sf"/>
</dbReference>
<name>A0ABW0PWM7_9HYPH</name>
<evidence type="ECO:0000313" key="7">
    <source>
        <dbReference type="EMBL" id="MFC5517056.1"/>
    </source>
</evidence>
<dbReference type="EMBL" id="JBHSML010000004">
    <property type="protein sequence ID" value="MFC5517056.1"/>
    <property type="molecule type" value="Genomic_DNA"/>
</dbReference>
<dbReference type="PANTHER" id="PTHR30055:SF240">
    <property type="entry name" value="HTH-TYPE TRANSCRIPTIONAL REGULATOR ACRR"/>
    <property type="match status" value="1"/>
</dbReference>
<dbReference type="Pfam" id="PF00440">
    <property type="entry name" value="TetR_N"/>
    <property type="match status" value="1"/>
</dbReference>
<dbReference type="SUPFAM" id="SSF48498">
    <property type="entry name" value="Tetracyclin repressor-like, C-terminal domain"/>
    <property type="match status" value="1"/>
</dbReference>
<dbReference type="PROSITE" id="PS01081">
    <property type="entry name" value="HTH_TETR_1"/>
    <property type="match status" value="1"/>
</dbReference>
<protein>
    <submittedName>
        <fullName evidence="7">TetR family transcriptional regulator</fullName>
    </submittedName>
</protein>
<dbReference type="PANTHER" id="PTHR30055">
    <property type="entry name" value="HTH-TYPE TRANSCRIPTIONAL REGULATOR RUTR"/>
    <property type="match status" value="1"/>
</dbReference>
<dbReference type="PRINTS" id="PR00455">
    <property type="entry name" value="HTHTETR"/>
</dbReference>
<feature type="domain" description="HTH tetR-type" evidence="6">
    <location>
        <begin position="9"/>
        <end position="69"/>
    </location>
</feature>
<proteinExistence type="predicted"/>
<dbReference type="InterPro" id="IPR050109">
    <property type="entry name" value="HTH-type_TetR-like_transc_reg"/>
</dbReference>
<keyword evidence="3 5" id="KW-0238">DNA-binding</keyword>
<evidence type="ECO:0000259" key="6">
    <source>
        <dbReference type="PROSITE" id="PS50977"/>
    </source>
</evidence>
<dbReference type="Gene3D" id="1.10.357.10">
    <property type="entry name" value="Tetracycline Repressor, domain 2"/>
    <property type="match status" value="1"/>
</dbReference>
<dbReference type="Pfam" id="PF08361">
    <property type="entry name" value="TetR_C_2"/>
    <property type="match status" value="1"/>
</dbReference>
<dbReference type="PROSITE" id="PS50977">
    <property type="entry name" value="HTH_TETR_2"/>
    <property type="match status" value="1"/>
</dbReference>
<dbReference type="InterPro" id="IPR023772">
    <property type="entry name" value="DNA-bd_HTH_TetR-type_CS"/>
</dbReference>
<feature type="DNA-binding region" description="H-T-H motif" evidence="5">
    <location>
        <begin position="32"/>
        <end position="51"/>
    </location>
</feature>
<dbReference type="InterPro" id="IPR036271">
    <property type="entry name" value="Tet_transcr_reg_TetR-rel_C_sf"/>
</dbReference>
<keyword evidence="4" id="KW-0804">Transcription</keyword>
<evidence type="ECO:0000256" key="2">
    <source>
        <dbReference type="ARBA" id="ARBA00023015"/>
    </source>
</evidence>
<keyword evidence="2" id="KW-0805">Transcription regulation</keyword>
<keyword evidence="1" id="KW-0678">Repressor</keyword>
<gene>
    <name evidence="7" type="ORF">ACFPP9_14825</name>
</gene>
<evidence type="ECO:0000256" key="5">
    <source>
        <dbReference type="PROSITE-ProRule" id="PRU00335"/>
    </source>
</evidence>
<evidence type="ECO:0000256" key="3">
    <source>
        <dbReference type="ARBA" id="ARBA00023125"/>
    </source>
</evidence>
<dbReference type="SUPFAM" id="SSF46689">
    <property type="entry name" value="Homeodomain-like"/>
    <property type="match status" value="1"/>
</dbReference>
<reference evidence="8" key="1">
    <citation type="journal article" date="2019" name="Int. J. Syst. Evol. Microbiol.">
        <title>The Global Catalogue of Microorganisms (GCM) 10K type strain sequencing project: providing services to taxonomists for standard genome sequencing and annotation.</title>
        <authorList>
            <consortium name="The Broad Institute Genomics Platform"/>
            <consortium name="The Broad Institute Genome Sequencing Center for Infectious Disease"/>
            <person name="Wu L."/>
            <person name="Ma J."/>
        </authorList>
    </citation>
    <scope>NUCLEOTIDE SEQUENCE [LARGE SCALE GENOMIC DNA]</scope>
    <source>
        <strain evidence="8">KACC 12633</strain>
    </source>
</reference>
<evidence type="ECO:0000313" key="8">
    <source>
        <dbReference type="Proteomes" id="UP001596150"/>
    </source>
</evidence>
<sequence>MRRTKSQSEETRQRILDAAEVVFIEIGVSKASLDRIAAEAGVTRGAIYWHFANKQELLTAIFARVYDLHVAVLARSFEDAVDPLQVVLDWALNVIELFGTDEHTRMVYKIIVTRCEYLSEMQEAFTLQRSMHDTMVENFRRAFERAEQAGLLAEGWTAATASTTLHCFMSGLLDNWLRYDFNADVAKNLRAALLCLVAGFRRNVAVPVPSEREARSQLA</sequence>
<dbReference type="Proteomes" id="UP001596150">
    <property type="component" value="Unassembled WGS sequence"/>
</dbReference>
<accession>A0ABW0PWM7</accession>
<evidence type="ECO:0000256" key="4">
    <source>
        <dbReference type="ARBA" id="ARBA00023163"/>
    </source>
</evidence>
<comment type="caution">
    <text evidence="7">The sequence shown here is derived from an EMBL/GenBank/DDBJ whole genome shotgun (WGS) entry which is preliminary data.</text>
</comment>
<keyword evidence="8" id="KW-1185">Reference proteome</keyword>
<organism evidence="7 8">
    <name type="scientific">Kaistia terrae</name>
    <dbReference type="NCBI Taxonomy" id="537017"/>
    <lineage>
        <taxon>Bacteria</taxon>
        <taxon>Pseudomonadati</taxon>
        <taxon>Pseudomonadota</taxon>
        <taxon>Alphaproteobacteria</taxon>
        <taxon>Hyphomicrobiales</taxon>
        <taxon>Kaistiaceae</taxon>
        <taxon>Kaistia</taxon>
    </lineage>
</organism>
<evidence type="ECO:0000256" key="1">
    <source>
        <dbReference type="ARBA" id="ARBA00022491"/>
    </source>
</evidence>
<dbReference type="InterPro" id="IPR013572">
    <property type="entry name" value="Tscrpt_reg_MAATS_C"/>
</dbReference>
<dbReference type="InterPro" id="IPR001647">
    <property type="entry name" value="HTH_TetR"/>
</dbReference>